<dbReference type="InterPro" id="IPR036397">
    <property type="entry name" value="RNaseH_sf"/>
</dbReference>
<evidence type="ECO:0000313" key="6">
    <source>
        <dbReference type="EMBL" id="KAG7307780.1"/>
    </source>
</evidence>
<evidence type="ECO:0000259" key="3">
    <source>
        <dbReference type="Pfam" id="PF03104"/>
    </source>
</evidence>
<keyword evidence="7" id="KW-1185">Reference proteome</keyword>
<evidence type="ECO:0000259" key="4">
    <source>
        <dbReference type="Pfam" id="PF24055"/>
    </source>
</evidence>
<evidence type="ECO:0000259" key="5">
    <source>
        <dbReference type="Pfam" id="PF24065"/>
    </source>
</evidence>
<proteinExistence type="predicted"/>
<feature type="compositionally biased region" description="Low complexity" evidence="2">
    <location>
        <begin position="504"/>
        <end position="515"/>
    </location>
</feature>
<evidence type="ECO:0000256" key="2">
    <source>
        <dbReference type="SAM" id="MobiDB-lite"/>
    </source>
</evidence>
<sequence length="1227" mass="139726">MSSTLGYSSQSKPAFSVRIFVCDHYSTKPVPGVDVIYSEFRGSDIKQVPVLRIFGSAPDGHKACLHVHGVFPYFYVPCPDPNPQPQFLYQMAASLDKALNIALKQATSANQHVYKISLVKGLPFYGFHDKDHLFLKIFLYNPGLIKQAVDLCANGAILGQPFQPYEAHLNFTMQFFIDFNLFGMSNVDLQSVSFRKKPGNSQNSTDPLNSLEDSMLKSESMCYYEADCAASHIINRQRMDKGDGIENPGLKEIWQQEEERRKQLNISEASKSLSQSCIKAEQTDSHYKFDQIFKIKMCNLVNKPVEVDSKDINLDTSYPAVSLDETEVFKAVDVSMHLPDKTLEATMNETLTHHDETQDLDETLVDENIALNSSLSMHYSQIQLDSEDLDLLDVLKDMDEKTVEEDSVMGTPAAADDFNDNDSDDAEYSQVFNDDTVLLEQFTSKNDDVDETSPMWNDSFWEDANIPQLDGTFDDDHVKKVRKRKMRPFKLGLSRPKNKSKIAVSTSETTSVGSSNADLSESDEIDASRETIDSISSLHLRKAIKTEPKSVLEISELDQDSQFSNDSITDLVKKVTNKYKSNINSSKAYDLKNNYESIAGPSKCNAKKTEDNSDCDNIESVESSPDDLGFISFYNTSKFFDVSLDDKSPLVKSENADEIIMLSDREVNNVERTLLSEEDIKLHYSDTPLVSNLNSLNIKQESHVAIENKDHIILTTKFRPPTKKYIESSLEKYKIPSIRNLEPYYSNHKDVGDKVEIGQMIIKVQSKSSHDQKPLDKVLDTTSIEEWRQLMFLQNNEFEDENTKPNNLKTLLAGNRQCVLEPIKRPPTSKEINEWLKAKDSEKDLEVDNTNTSAQMDEVTNIIDDLETSQVIGLNELETSLEIVERDKTSLNESLQVTMQPDGSFLCFGSGQRESEVPEVATVEINHMTIMLIEVHTATRGENKPDPLLDEIEAVFITITNDSATEHFPQKTHTKIIVVDDMSPPKKLDRCVFNQDISYVDSEKNIIESVLELTKVHDPDIMCGYETEMSSWGYILDRAEHLGWEIVQEVSRINEKHRQKRWRGEQNDYESRVIGRVLLNVWRLFRHELALSSYSFESCMYEILKERVPQYSYAQLSEWWSDESRVLRWVPVEYYLTRLSGTVRMLEKLDIINRTAELARVFGLQWLEVLTRGTQLRVESLMLRAARPLNLLPLSPTVRQRAAMTAPDCLPLIYEPGAYTIAARRHS</sequence>
<feature type="domain" description="DNA-directed DNA polymerase family B exonuclease" evidence="3">
    <location>
        <begin position="923"/>
        <end position="1097"/>
    </location>
</feature>
<dbReference type="Pfam" id="PF03104">
    <property type="entry name" value="DNA_pol_B_exo1"/>
    <property type="match status" value="1"/>
</dbReference>
<dbReference type="Pfam" id="PF24055">
    <property type="entry name" value="POL3_N"/>
    <property type="match status" value="1"/>
</dbReference>
<dbReference type="InterPro" id="IPR056447">
    <property type="entry name" value="REV3_N"/>
</dbReference>
<dbReference type="InterPro" id="IPR056435">
    <property type="entry name" value="DPOD/Z_N"/>
</dbReference>
<dbReference type="Gene3D" id="3.30.420.10">
    <property type="entry name" value="Ribonuclease H-like superfamily/Ribonuclease H"/>
    <property type="match status" value="1"/>
</dbReference>
<dbReference type="SUPFAM" id="SSF53098">
    <property type="entry name" value="Ribonuclease H-like"/>
    <property type="match status" value="1"/>
</dbReference>
<dbReference type="PANTHER" id="PTHR45812:SF1">
    <property type="entry name" value="DNA POLYMERASE ZETA CATALYTIC SUBUNIT"/>
    <property type="match status" value="1"/>
</dbReference>
<evidence type="ECO:0008006" key="8">
    <source>
        <dbReference type="Google" id="ProtNLM"/>
    </source>
</evidence>
<dbReference type="PANTHER" id="PTHR45812">
    <property type="entry name" value="DNA POLYMERASE ZETA CATALYTIC SUBUNIT"/>
    <property type="match status" value="1"/>
</dbReference>
<dbReference type="EMBL" id="JAHIBW010000009">
    <property type="protein sequence ID" value="KAG7307780.1"/>
    <property type="molecule type" value="Genomic_DNA"/>
</dbReference>
<feature type="domain" description="DNA polymerase delta/zeta catalytic subunit N-terminal" evidence="4">
    <location>
        <begin position="69"/>
        <end position="146"/>
    </location>
</feature>
<reference evidence="6 7" key="1">
    <citation type="submission" date="2021-06" db="EMBL/GenBank/DDBJ databases">
        <title>A haploid diamondback moth (Plutella xylostella L.) genome assembly resolves 31 chromosomes and identifies a diamide resistance mutation.</title>
        <authorList>
            <person name="Ward C.M."/>
            <person name="Perry K.D."/>
            <person name="Baker G."/>
            <person name="Powis K."/>
            <person name="Heckel D.G."/>
            <person name="Baxter S.W."/>
        </authorList>
    </citation>
    <scope>NUCLEOTIDE SEQUENCE [LARGE SCALE GENOMIC DNA]</scope>
    <source>
        <strain evidence="6 7">LV</strain>
        <tissue evidence="6">Single pupa</tissue>
    </source>
</reference>
<name>A0ABQ7QRT7_PLUXY</name>
<dbReference type="InterPro" id="IPR030559">
    <property type="entry name" value="PolZ_Rev3"/>
</dbReference>
<organism evidence="6 7">
    <name type="scientific">Plutella xylostella</name>
    <name type="common">Diamondback moth</name>
    <name type="synonym">Plutella maculipennis</name>
    <dbReference type="NCBI Taxonomy" id="51655"/>
    <lineage>
        <taxon>Eukaryota</taxon>
        <taxon>Metazoa</taxon>
        <taxon>Ecdysozoa</taxon>
        <taxon>Arthropoda</taxon>
        <taxon>Hexapoda</taxon>
        <taxon>Insecta</taxon>
        <taxon>Pterygota</taxon>
        <taxon>Neoptera</taxon>
        <taxon>Endopterygota</taxon>
        <taxon>Lepidoptera</taxon>
        <taxon>Glossata</taxon>
        <taxon>Ditrysia</taxon>
        <taxon>Yponomeutoidea</taxon>
        <taxon>Plutellidae</taxon>
        <taxon>Plutella</taxon>
    </lineage>
</organism>
<gene>
    <name evidence="6" type="ORF">JYU34_006373</name>
</gene>
<dbReference type="Proteomes" id="UP000823941">
    <property type="component" value="Chromosome 9"/>
</dbReference>
<comment type="caution">
    <text evidence="6">The sequence shown here is derived from an EMBL/GenBank/DDBJ whole genome shotgun (WGS) entry which is preliminary data.</text>
</comment>
<dbReference type="Gene3D" id="3.30.342.10">
    <property type="entry name" value="DNA Polymerase, chain B, domain 1"/>
    <property type="match status" value="1"/>
</dbReference>
<feature type="domain" description="DNA polymerase zeta catalytic subunit N-terminal" evidence="5">
    <location>
        <begin position="15"/>
        <end position="68"/>
    </location>
</feature>
<evidence type="ECO:0000256" key="1">
    <source>
        <dbReference type="ARBA" id="ARBA00049244"/>
    </source>
</evidence>
<dbReference type="Pfam" id="PF24065">
    <property type="entry name" value="REV3_N"/>
    <property type="match status" value="1"/>
</dbReference>
<comment type="catalytic activity">
    <reaction evidence="1">
        <text>DNA(n) + a 2'-deoxyribonucleoside 5'-triphosphate = DNA(n+1) + diphosphate</text>
        <dbReference type="Rhea" id="RHEA:22508"/>
        <dbReference type="Rhea" id="RHEA-COMP:17339"/>
        <dbReference type="Rhea" id="RHEA-COMP:17340"/>
        <dbReference type="ChEBI" id="CHEBI:33019"/>
        <dbReference type="ChEBI" id="CHEBI:61560"/>
        <dbReference type="ChEBI" id="CHEBI:173112"/>
        <dbReference type="EC" id="2.7.7.7"/>
    </reaction>
</comment>
<protein>
    <recommendedName>
        <fullName evidence="8">DNA-directed DNA polymerase</fullName>
    </recommendedName>
</protein>
<accession>A0ABQ7QRT7</accession>
<dbReference type="InterPro" id="IPR006133">
    <property type="entry name" value="DNA-dir_DNA_pol_B_exonuc"/>
</dbReference>
<evidence type="ECO:0000313" key="7">
    <source>
        <dbReference type="Proteomes" id="UP000823941"/>
    </source>
</evidence>
<dbReference type="CDD" id="cd05778">
    <property type="entry name" value="DNA_polB_zeta_exo"/>
    <property type="match status" value="1"/>
</dbReference>
<feature type="region of interest" description="Disordered" evidence="2">
    <location>
        <begin position="497"/>
        <end position="525"/>
    </location>
</feature>
<dbReference type="InterPro" id="IPR012337">
    <property type="entry name" value="RNaseH-like_sf"/>
</dbReference>